<dbReference type="Proteomes" id="UP000324222">
    <property type="component" value="Unassembled WGS sequence"/>
</dbReference>
<name>A0A5B7H7J0_PORTR</name>
<evidence type="ECO:0000313" key="2">
    <source>
        <dbReference type="EMBL" id="MPC65297.1"/>
    </source>
</evidence>
<keyword evidence="3" id="KW-1185">Reference proteome</keyword>
<evidence type="ECO:0000313" key="3">
    <source>
        <dbReference type="Proteomes" id="UP000324222"/>
    </source>
</evidence>
<gene>
    <name evidence="2" type="ORF">E2C01_059430</name>
</gene>
<dbReference type="EMBL" id="VSRR010023177">
    <property type="protein sequence ID" value="MPC65297.1"/>
    <property type="molecule type" value="Genomic_DNA"/>
</dbReference>
<protein>
    <submittedName>
        <fullName evidence="2">Uncharacterized protein</fullName>
    </submittedName>
</protein>
<feature type="region of interest" description="Disordered" evidence="1">
    <location>
        <begin position="25"/>
        <end position="52"/>
    </location>
</feature>
<proteinExistence type="predicted"/>
<dbReference type="AlphaFoldDB" id="A0A5B7H7J0"/>
<accession>A0A5B7H7J0</accession>
<evidence type="ECO:0000256" key="1">
    <source>
        <dbReference type="SAM" id="MobiDB-lite"/>
    </source>
</evidence>
<sequence>MTGSAASPSPRTQRRELRVWTAAAESRKRGAQTLPPAQASCRRDSALPSSPSLTTFPLLLLLLRRTRSHQPHWST</sequence>
<reference evidence="2 3" key="1">
    <citation type="submission" date="2019-05" db="EMBL/GenBank/DDBJ databases">
        <title>Another draft genome of Portunus trituberculatus and its Hox gene families provides insights of decapod evolution.</title>
        <authorList>
            <person name="Jeong J.-H."/>
            <person name="Song I."/>
            <person name="Kim S."/>
            <person name="Choi T."/>
            <person name="Kim D."/>
            <person name="Ryu S."/>
            <person name="Kim W."/>
        </authorList>
    </citation>
    <scope>NUCLEOTIDE SEQUENCE [LARGE SCALE GENOMIC DNA]</scope>
    <source>
        <tissue evidence="2">Muscle</tissue>
    </source>
</reference>
<organism evidence="2 3">
    <name type="scientific">Portunus trituberculatus</name>
    <name type="common">Swimming crab</name>
    <name type="synonym">Neptunus trituberculatus</name>
    <dbReference type="NCBI Taxonomy" id="210409"/>
    <lineage>
        <taxon>Eukaryota</taxon>
        <taxon>Metazoa</taxon>
        <taxon>Ecdysozoa</taxon>
        <taxon>Arthropoda</taxon>
        <taxon>Crustacea</taxon>
        <taxon>Multicrustacea</taxon>
        <taxon>Malacostraca</taxon>
        <taxon>Eumalacostraca</taxon>
        <taxon>Eucarida</taxon>
        <taxon>Decapoda</taxon>
        <taxon>Pleocyemata</taxon>
        <taxon>Brachyura</taxon>
        <taxon>Eubrachyura</taxon>
        <taxon>Portunoidea</taxon>
        <taxon>Portunidae</taxon>
        <taxon>Portuninae</taxon>
        <taxon>Portunus</taxon>
    </lineage>
</organism>
<comment type="caution">
    <text evidence="2">The sequence shown here is derived from an EMBL/GenBank/DDBJ whole genome shotgun (WGS) entry which is preliminary data.</text>
</comment>